<evidence type="ECO:0000256" key="2">
    <source>
        <dbReference type="ARBA" id="ARBA00023157"/>
    </source>
</evidence>
<dbReference type="EMBL" id="VIKS01000017">
    <property type="protein sequence ID" value="TQV81058.1"/>
    <property type="molecule type" value="Genomic_DNA"/>
</dbReference>
<evidence type="ECO:0008006" key="9">
    <source>
        <dbReference type="Google" id="ProtNLM"/>
    </source>
</evidence>
<dbReference type="GO" id="GO:0006032">
    <property type="term" value="P:chitin catabolic process"/>
    <property type="evidence" value="ECO:0007669"/>
    <property type="project" value="InterPro"/>
</dbReference>
<dbReference type="SUPFAM" id="SSF81296">
    <property type="entry name" value="E set domains"/>
    <property type="match status" value="2"/>
</dbReference>
<dbReference type="Proteomes" id="UP000315439">
    <property type="component" value="Unassembled WGS sequence"/>
</dbReference>
<dbReference type="Gene3D" id="3.30.20.10">
    <property type="entry name" value="Endochitinase, domain 2"/>
    <property type="match status" value="1"/>
</dbReference>
<dbReference type="InterPro" id="IPR000726">
    <property type="entry name" value="Glyco_hydro_19_cat"/>
</dbReference>
<evidence type="ECO:0000313" key="8">
    <source>
        <dbReference type="Proteomes" id="UP000315439"/>
    </source>
</evidence>
<dbReference type="GO" id="GO:0004568">
    <property type="term" value="F:chitinase activity"/>
    <property type="evidence" value="ECO:0007669"/>
    <property type="project" value="InterPro"/>
</dbReference>
<reference evidence="7 8" key="1">
    <citation type="submission" date="2019-07" db="EMBL/GenBank/DDBJ databases">
        <title>Draft genome for Aliikangiella sp. M105.</title>
        <authorList>
            <person name="Wang G."/>
        </authorList>
    </citation>
    <scope>NUCLEOTIDE SEQUENCE [LARGE SCALE GENOMIC DNA]</scope>
    <source>
        <strain evidence="7 8">M105</strain>
    </source>
</reference>
<dbReference type="InterPro" id="IPR023346">
    <property type="entry name" value="Lysozyme-like_dom_sf"/>
</dbReference>
<feature type="domain" description="Chitinase A N-terminal" evidence="6">
    <location>
        <begin position="163"/>
        <end position="246"/>
    </location>
</feature>
<dbReference type="OrthoDB" id="6018988at2"/>
<sequence>MIKKNKLSTLLLLVGGSFSTLSTVSWSAPAAPKAPNIAWMPTEYTLNNGKADYTITWNMWWGTNGNLWRLKQNGAVIHSASLQANGNSAQSDSYQVTVNADGNYAYVVSLCNVQGNEETCVDSATKNIQVGAGDGGGDPGGLKTPAAPSLSNINGNLDLSVGAVELALEWNKWSGESGTVWHVNQNNSRVHTQSIPAQSQQSGSHTVNLTAVGDYVFKIELCNANQQQEVCSSSNTKTVTVTKSGGQPNPDKPNPIPKPGGGYTMTQAEIDAMEAQLTSSELFQLVKASIAIRDNDVVEAVVPNRAANPENVKRVEAILNEDQWNYTFIERHEDYSYTRFLRAVAKFKAFCGTYTDGRDSDAICRKSLATMFAHFTQETGGHNPNSAIEEWRQGLVYLREIGCTEEGPGCGYNAECSPSTWQGKTWVCGKNADGSYKKYFGRGAKQLSYNYNYGPFSQAMFGDTTVLLNDPDRVARTWLNLASAVFFFVYPQPPKPSMLHVIDGTWTPNAHDLSLGITAGFGATTNIINGGIECGTANGQEKAQSKNRIAYYKKHAAALNVPIAADEQLGCANQGRFDTQGAGAMLISLDQDWSYHADMPEGKSFMCKTVGYQTAYSALIPGDYQKCVEHYFDVEVVQ</sequence>
<feature type="compositionally biased region" description="Low complexity" evidence="3">
    <location>
        <begin position="239"/>
        <end position="249"/>
    </location>
</feature>
<dbReference type="PANTHER" id="PTHR22595:SF79">
    <property type="entry name" value="CHITINASE 12"/>
    <property type="match status" value="1"/>
</dbReference>
<dbReference type="AlphaFoldDB" id="A0A545TV11"/>
<accession>A0A545TV11</accession>
<proteinExistence type="predicted"/>
<name>A0A545TV11_9GAMM</name>
<dbReference type="RefSeq" id="WP_142935202.1">
    <property type="nucleotide sequence ID" value="NZ_ML660173.1"/>
</dbReference>
<keyword evidence="4" id="KW-0732">Signal</keyword>
<evidence type="ECO:0000256" key="4">
    <source>
        <dbReference type="SAM" id="SignalP"/>
    </source>
</evidence>
<gene>
    <name evidence="7" type="ORF">FLL46_25950</name>
</gene>
<evidence type="ECO:0000259" key="6">
    <source>
        <dbReference type="Pfam" id="PF08329"/>
    </source>
</evidence>
<feature type="signal peptide" evidence="4">
    <location>
        <begin position="1"/>
        <end position="30"/>
    </location>
</feature>
<dbReference type="InterPro" id="IPR013783">
    <property type="entry name" value="Ig-like_fold"/>
</dbReference>
<dbReference type="GO" id="GO:0016998">
    <property type="term" value="P:cell wall macromolecule catabolic process"/>
    <property type="evidence" value="ECO:0007669"/>
    <property type="project" value="InterPro"/>
</dbReference>
<protein>
    <recommendedName>
        <fullName evidence="9">Chitinase</fullName>
    </recommendedName>
</protein>
<dbReference type="GO" id="GO:0006952">
    <property type="term" value="P:defense response"/>
    <property type="evidence" value="ECO:0007669"/>
    <property type="project" value="UniProtKB-KW"/>
</dbReference>
<keyword evidence="1" id="KW-0611">Plant defense</keyword>
<dbReference type="Gene3D" id="1.10.530.10">
    <property type="match status" value="1"/>
</dbReference>
<dbReference type="Pfam" id="PF08329">
    <property type="entry name" value="ChitinaseA_N"/>
    <property type="match status" value="2"/>
</dbReference>
<keyword evidence="8" id="KW-1185">Reference proteome</keyword>
<comment type="caution">
    <text evidence="7">The sequence shown here is derived from an EMBL/GenBank/DDBJ whole genome shotgun (WGS) entry which is preliminary data.</text>
</comment>
<feature type="domain" description="Chitinase A N-terminal" evidence="6">
    <location>
        <begin position="48"/>
        <end position="136"/>
    </location>
</feature>
<feature type="domain" description="Glycoside hydrolase family 19 catalytic" evidence="5">
    <location>
        <begin position="332"/>
        <end position="564"/>
    </location>
</feature>
<evidence type="ECO:0000259" key="5">
    <source>
        <dbReference type="Pfam" id="PF00182"/>
    </source>
</evidence>
<dbReference type="Pfam" id="PF00182">
    <property type="entry name" value="Glyco_hydro_19"/>
    <property type="match status" value="1"/>
</dbReference>
<feature type="region of interest" description="Disordered" evidence="3">
    <location>
        <begin position="239"/>
        <end position="261"/>
    </location>
</feature>
<dbReference type="Gene3D" id="2.60.40.10">
    <property type="entry name" value="Immunoglobulins"/>
    <property type="match status" value="2"/>
</dbReference>
<evidence type="ECO:0000313" key="7">
    <source>
        <dbReference type="EMBL" id="TQV81058.1"/>
    </source>
</evidence>
<evidence type="ECO:0000256" key="1">
    <source>
        <dbReference type="ARBA" id="ARBA00022821"/>
    </source>
</evidence>
<dbReference type="SUPFAM" id="SSF53955">
    <property type="entry name" value="Lysozyme-like"/>
    <property type="match status" value="1"/>
</dbReference>
<dbReference type="PANTHER" id="PTHR22595">
    <property type="entry name" value="CHITINASE-RELATED"/>
    <property type="match status" value="1"/>
</dbReference>
<organism evidence="7 8">
    <name type="scientific">Aliikangiella coralliicola</name>
    <dbReference type="NCBI Taxonomy" id="2592383"/>
    <lineage>
        <taxon>Bacteria</taxon>
        <taxon>Pseudomonadati</taxon>
        <taxon>Pseudomonadota</taxon>
        <taxon>Gammaproteobacteria</taxon>
        <taxon>Oceanospirillales</taxon>
        <taxon>Pleioneaceae</taxon>
        <taxon>Aliikangiella</taxon>
    </lineage>
</organism>
<dbReference type="InterPro" id="IPR014756">
    <property type="entry name" value="Ig_E-set"/>
</dbReference>
<keyword evidence="2" id="KW-1015">Disulfide bond</keyword>
<evidence type="ECO:0000256" key="3">
    <source>
        <dbReference type="SAM" id="MobiDB-lite"/>
    </source>
</evidence>
<feature type="chain" id="PRO_5021989152" description="Chitinase" evidence="4">
    <location>
        <begin position="31"/>
        <end position="638"/>
    </location>
</feature>
<dbReference type="InterPro" id="IPR013540">
    <property type="entry name" value="ChitinaseA_N"/>
</dbReference>
<dbReference type="CDD" id="cd00325">
    <property type="entry name" value="chitinase_GH19"/>
    <property type="match status" value="1"/>
</dbReference>